<keyword evidence="5" id="KW-0564">Palmitate</keyword>
<dbReference type="SUPFAM" id="SSF103088">
    <property type="entry name" value="OmpA-like"/>
    <property type="match status" value="1"/>
</dbReference>
<name>A0AAW4L8H5_9BACT</name>
<keyword evidence="2" id="KW-0132">Cell division</keyword>
<dbReference type="PROSITE" id="PS51123">
    <property type="entry name" value="OMPA_2"/>
    <property type="match status" value="1"/>
</dbReference>
<evidence type="ECO:0000256" key="1">
    <source>
        <dbReference type="ARBA" id="ARBA00004442"/>
    </source>
</evidence>
<dbReference type="PANTHER" id="PTHR30329">
    <property type="entry name" value="STATOR ELEMENT OF FLAGELLAR MOTOR COMPLEX"/>
    <property type="match status" value="1"/>
</dbReference>
<feature type="region of interest" description="Disordered" evidence="11">
    <location>
        <begin position="32"/>
        <end position="75"/>
    </location>
</feature>
<comment type="subcellular location">
    <subcellularLocation>
        <location evidence="1">Cell outer membrane</location>
    </subcellularLocation>
</comment>
<dbReference type="CDD" id="cd07185">
    <property type="entry name" value="OmpA_C-like"/>
    <property type="match status" value="1"/>
</dbReference>
<evidence type="ECO:0000259" key="12">
    <source>
        <dbReference type="PROSITE" id="PS51123"/>
    </source>
</evidence>
<comment type="caution">
    <text evidence="13">The sequence shown here is derived from an EMBL/GenBank/DDBJ whole genome shotgun (WGS) entry which is preliminary data.</text>
</comment>
<dbReference type="InterPro" id="IPR050330">
    <property type="entry name" value="Bact_OuterMem_StrucFunc"/>
</dbReference>
<evidence type="ECO:0000256" key="2">
    <source>
        <dbReference type="ARBA" id="ARBA00022618"/>
    </source>
</evidence>
<evidence type="ECO:0000256" key="8">
    <source>
        <dbReference type="ARBA" id="ARBA00023306"/>
    </source>
</evidence>
<dbReference type="InterPro" id="IPR006664">
    <property type="entry name" value="OMP_bac"/>
</dbReference>
<feature type="compositionally biased region" description="Basic and acidic residues" evidence="11">
    <location>
        <begin position="62"/>
        <end position="73"/>
    </location>
</feature>
<dbReference type="PANTHER" id="PTHR30329:SF21">
    <property type="entry name" value="LIPOPROTEIN YIAD-RELATED"/>
    <property type="match status" value="1"/>
</dbReference>
<dbReference type="AlphaFoldDB" id="A0AAW4L8H5"/>
<evidence type="ECO:0000256" key="5">
    <source>
        <dbReference type="ARBA" id="ARBA00023139"/>
    </source>
</evidence>
<dbReference type="GO" id="GO:0051301">
    <property type="term" value="P:cell division"/>
    <property type="evidence" value="ECO:0007669"/>
    <property type="project" value="UniProtKB-KW"/>
</dbReference>
<evidence type="ECO:0000256" key="4">
    <source>
        <dbReference type="ARBA" id="ARBA00023136"/>
    </source>
</evidence>
<reference evidence="13 14" key="1">
    <citation type="submission" date="2021-05" db="EMBL/GenBank/DDBJ databases">
        <title>The draft genome of Geobacter pelophilus DSM 12255.</title>
        <authorList>
            <person name="Xu Z."/>
            <person name="Masuda Y."/>
            <person name="Itoh H."/>
            <person name="Senoo K."/>
        </authorList>
    </citation>
    <scope>NUCLEOTIDE SEQUENCE [LARGE SCALE GENOMIC DNA]</scope>
    <source>
        <strain evidence="13 14">DSM 12255</strain>
    </source>
</reference>
<protein>
    <recommendedName>
        <fullName evidence="9">Peptidoglycan-associated protein</fullName>
    </recommendedName>
</protein>
<dbReference type="HAMAP" id="MF_02204">
    <property type="entry name" value="Pal"/>
    <property type="match status" value="1"/>
</dbReference>
<dbReference type="InterPro" id="IPR039001">
    <property type="entry name" value="Pal"/>
</dbReference>
<keyword evidence="8" id="KW-0131">Cell cycle</keyword>
<evidence type="ECO:0000256" key="9">
    <source>
        <dbReference type="HAMAP-Rule" id="MF_02204"/>
    </source>
</evidence>
<proteinExistence type="inferred from homology"/>
<dbReference type="RefSeq" id="WP_214173224.1">
    <property type="nucleotide sequence ID" value="NZ_JAHCVJ010000012.1"/>
</dbReference>
<evidence type="ECO:0000256" key="10">
    <source>
        <dbReference type="PROSITE-ProRule" id="PRU00473"/>
    </source>
</evidence>
<keyword evidence="4 10" id="KW-0472">Membrane</keyword>
<comment type="similarity">
    <text evidence="9">Belongs to the Pal lipoprotein family.</text>
</comment>
<dbReference type="Proteomes" id="UP000811899">
    <property type="component" value="Unassembled WGS sequence"/>
</dbReference>
<dbReference type="InterPro" id="IPR036737">
    <property type="entry name" value="OmpA-like_sf"/>
</dbReference>
<dbReference type="InterPro" id="IPR014169">
    <property type="entry name" value="Pal_lipo_C"/>
</dbReference>
<organism evidence="13 14">
    <name type="scientific">Geoanaerobacter pelophilus</name>
    <dbReference type="NCBI Taxonomy" id="60036"/>
    <lineage>
        <taxon>Bacteria</taxon>
        <taxon>Pseudomonadati</taxon>
        <taxon>Thermodesulfobacteriota</taxon>
        <taxon>Desulfuromonadia</taxon>
        <taxon>Geobacterales</taxon>
        <taxon>Geobacteraceae</taxon>
        <taxon>Geoanaerobacter</taxon>
    </lineage>
</organism>
<evidence type="ECO:0000256" key="11">
    <source>
        <dbReference type="SAM" id="MobiDB-lite"/>
    </source>
</evidence>
<evidence type="ECO:0000313" key="14">
    <source>
        <dbReference type="Proteomes" id="UP000811899"/>
    </source>
</evidence>
<accession>A0AAW4L8H5</accession>
<evidence type="ECO:0000256" key="6">
    <source>
        <dbReference type="ARBA" id="ARBA00023237"/>
    </source>
</evidence>
<evidence type="ECO:0000313" key="13">
    <source>
        <dbReference type="EMBL" id="MBT0666452.1"/>
    </source>
</evidence>
<dbReference type="EMBL" id="JAHCVJ010000012">
    <property type="protein sequence ID" value="MBT0666452.1"/>
    <property type="molecule type" value="Genomic_DNA"/>
</dbReference>
<dbReference type="Pfam" id="PF00691">
    <property type="entry name" value="OmpA"/>
    <property type="match status" value="1"/>
</dbReference>
<dbReference type="PRINTS" id="PR01021">
    <property type="entry name" value="OMPADOMAIN"/>
</dbReference>
<dbReference type="Gene3D" id="3.30.1330.60">
    <property type="entry name" value="OmpA-like domain"/>
    <property type="match status" value="1"/>
</dbReference>
<keyword evidence="7 13" id="KW-0449">Lipoprotein</keyword>
<gene>
    <name evidence="9 13" type="primary">pal</name>
    <name evidence="13" type="ORF">KI809_19260</name>
</gene>
<dbReference type="NCBIfam" id="TIGR02802">
    <property type="entry name" value="Pal_lipo"/>
    <property type="match status" value="1"/>
</dbReference>
<dbReference type="GO" id="GO:0009279">
    <property type="term" value="C:cell outer membrane"/>
    <property type="evidence" value="ECO:0007669"/>
    <property type="project" value="UniProtKB-SubCell"/>
</dbReference>
<evidence type="ECO:0000256" key="3">
    <source>
        <dbReference type="ARBA" id="ARBA00022729"/>
    </source>
</evidence>
<feature type="domain" description="OmpA-like" evidence="12">
    <location>
        <begin position="77"/>
        <end position="192"/>
    </location>
</feature>
<dbReference type="InterPro" id="IPR006665">
    <property type="entry name" value="OmpA-like"/>
</dbReference>
<keyword evidence="14" id="KW-1185">Reference proteome</keyword>
<keyword evidence="6" id="KW-0998">Cell outer membrane</keyword>
<keyword evidence="3" id="KW-0732">Signal</keyword>
<sequence length="192" mass="21409">MNKSVNQLVTILFAGMFLYTGCAKQEVVKKDEPLVSKGTAAKPVDMKSKSPDSGDANTQPRVSEEAKKSEKPEVLTATSEMKTALEKIYFDFDSSTLSETARQTLSRTFDVLKQNPQLKVRVEGHCDERGSDSYNLALGERRARTASHYLNSLGVSDQRLSTVSYGEEKPNDLGHDEASWAKNRRDEFIIIK</sequence>
<evidence type="ECO:0000256" key="7">
    <source>
        <dbReference type="ARBA" id="ARBA00023288"/>
    </source>
</evidence>